<dbReference type="CDD" id="cd07067">
    <property type="entry name" value="HP_PGM_like"/>
    <property type="match status" value="1"/>
</dbReference>
<gene>
    <name evidence="1" type="ORF">roselon_00400</name>
</gene>
<dbReference type="STRING" id="1294273.roselon_00400"/>
<dbReference type="PANTHER" id="PTHR48100">
    <property type="entry name" value="BROAD-SPECIFICITY PHOSPHATASE YOR283W-RELATED"/>
    <property type="match status" value="1"/>
</dbReference>
<dbReference type="InterPro" id="IPR029033">
    <property type="entry name" value="His_PPase_superfam"/>
</dbReference>
<dbReference type="PATRIC" id="fig|1294273.3.peg.392"/>
<dbReference type="InterPro" id="IPR013078">
    <property type="entry name" value="His_Pase_superF_clade-1"/>
</dbReference>
<dbReference type="GO" id="GO:0016791">
    <property type="term" value="F:phosphatase activity"/>
    <property type="evidence" value="ECO:0007669"/>
    <property type="project" value="TreeGrafter"/>
</dbReference>
<protein>
    <submittedName>
        <fullName evidence="1">Phosphoglycerate mutase family protein</fullName>
    </submittedName>
</protein>
<dbReference type="SUPFAM" id="SSF53254">
    <property type="entry name" value="Phosphoglycerate mutase-like"/>
    <property type="match status" value="1"/>
</dbReference>
<evidence type="ECO:0000313" key="1">
    <source>
        <dbReference type="EMBL" id="AHM02845.1"/>
    </source>
</evidence>
<sequence length="192" mass="20848">MVKRLFWVRHGPTHQTACTGWRDVPADLSDTDAIARLSAHLPADAHLVSSDLTRAVTTADAIGGARPRLAHERDLREFDFGAWDGLHFDTITARDPNLSRRFWEEPGETAPPDGESWNAVAARVSATIARLMTDVPGDLVAVSHFGAILTHLSQAGGIAAKAALSHRIDTLSVTELHLLPDGWRIAAINHHP</sequence>
<reference evidence="1 2" key="1">
    <citation type="submission" date="2013-03" db="EMBL/GenBank/DDBJ databases">
        <authorList>
            <person name="Fiebig A."/>
            <person name="Goeker M."/>
            <person name="Klenk H.-P.P."/>
        </authorList>
    </citation>
    <scope>NUCLEOTIDE SEQUENCE [LARGE SCALE GENOMIC DNA]</scope>
    <source>
        <strain evidence="2">DSM 19469</strain>
    </source>
</reference>
<keyword evidence="2" id="KW-1185">Reference proteome</keyword>
<organism evidence="1 2">
    <name type="scientific">Roseicyclus elongatus DSM 19469</name>
    <dbReference type="NCBI Taxonomy" id="1294273"/>
    <lineage>
        <taxon>Bacteria</taxon>
        <taxon>Pseudomonadati</taxon>
        <taxon>Pseudomonadota</taxon>
        <taxon>Alphaproteobacteria</taxon>
        <taxon>Rhodobacterales</taxon>
        <taxon>Roseobacteraceae</taxon>
        <taxon>Roseicyclus</taxon>
    </lineage>
</organism>
<dbReference type="PANTHER" id="PTHR48100:SF1">
    <property type="entry name" value="HISTIDINE PHOSPHATASE FAMILY PROTEIN-RELATED"/>
    <property type="match status" value="1"/>
</dbReference>
<proteinExistence type="predicted"/>
<evidence type="ECO:0000313" key="2">
    <source>
        <dbReference type="Proteomes" id="UP000019593"/>
    </source>
</evidence>
<dbReference type="GO" id="GO:0005737">
    <property type="term" value="C:cytoplasm"/>
    <property type="evidence" value="ECO:0007669"/>
    <property type="project" value="TreeGrafter"/>
</dbReference>
<accession>W8SK12</accession>
<dbReference type="KEGG" id="red:roselon_00400"/>
<dbReference type="OrthoDB" id="8347407at2"/>
<dbReference type="RefSeq" id="WP_025310752.1">
    <property type="nucleotide sequence ID" value="NZ_CP004372.1"/>
</dbReference>
<dbReference type="InterPro" id="IPR050275">
    <property type="entry name" value="PGM_Phosphatase"/>
</dbReference>
<dbReference type="HOGENOM" id="CLU_033323_8_2_5"/>
<dbReference type="EMBL" id="CP004372">
    <property type="protein sequence ID" value="AHM02845.1"/>
    <property type="molecule type" value="Genomic_DNA"/>
</dbReference>
<dbReference type="Proteomes" id="UP000019593">
    <property type="component" value="Chromosome"/>
</dbReference>
<name>W8SK12_9RHOB</name>
<dbReference type="Gene3D" id="3.40.50.1240">
    <property type="entry name" value="Phosphoglycerate mutase-like"/>
    <property type="match status" value="1"/>
</dbReference>
<dbReference type="Pfam" id="PF00300">
    <property type="entry name" value="His_Phos_1"/>
    <property type="match status" value="1"/>
</dbReference>
<dbReference type="eggNOG" id="COG0406">
    <property type="taxonomic scope" value="Bacteria"/>
</dbReference>
<dbReference type="AlphaFoldDB" id="W8SK12"/>